<dbReference type="EC" id="3.2.1.1" evidence="4"/>
<evidence type="ECO:0000256" key="9">
    <source>
        <dbReference type="ARBA" id="ARBA00023157"/>
    </source>
</evidence>
<comment type="catalytic activity">
    <reaction evidence="1">
        <text>Endohydrolysis of (1-&gt;4)-alpha-D-glucosidic linkages in polysaccharides containing three or more (1-&gt;4)-alpha-linked D-glucose units.</text>
        <dbReference type="EC" id="3.2.1.1"/>
    </reaction>
</comment>
<organism evidence="18 19">
    <name type="scientific">Pseudocercospora eumusae</name>
    <dbReference type="NCBI Taxonomy" id="321146"/>
    <lineage>
        <taxon>Eukaryota</taxon>
        <taxon>Fungi</taxon>
        <taxon>Dikarya</taxon>
        <taxon>Ascomycota</taxon>
        <taxon>Pezizomycotina</taxon>
        <taxon>Dothideomycetes</taxon>
        <taxon>Dothideomycetidae</taxon>
        <taxon>Mycosphaerellales</taxon>
        <taxon>Mycosphaerellaceae</taxon>
        <taxon>Pseudocercospora</taxon>
    </lineage>
</organism>
<dbReference type="InterPro" id="IPR013777">
    <property type="entry name" value="A-amylase-like"/>
</dbReference>
<dbReference type="InterPro" id="IPR013780">
    <property type="entry name" value="Glyco_hydro_b"/>
</dbReference>
<dbReference type="InterPro" id="IPR015340">
    <property type="entry name" value="A_amylase_C_dom"/>
</dbReference>
<evidence type="ECO:0000256" key="5">
    <source>
        <dbReference type="ARBA" id="ARBA00022723"/>
    </source>
</evidence>
<dbReference type="EMBL" id="LFZN01000034">
    <property type="protein sequence ID" value="KXT02998.1"/>
    <property type="molecule type" value="Genomic_DNA"/>
</dbReference>
<dbReference type="Proteomes" id="UP000070133">
    <property type="component" value="Unassembled WGS sequence"/>
</dbReference>
<keyword evidence="10" id="KW-0325">Glycoprotein</keyword>
<dbReference type="Pfam" id="PF09260">
    <property type="entry name" value="A_amylase_dom_C"/>
    <property type="match status" value="1"/>
</dbReference>
<feature type="binding site" evidence="16">
    <location>
        <position position="256"/>
    </location>
    <ligand>
        <name>substrate</name>
    </ligand>
</feature>
<keyword evidence="11" id="KW-0119">Carbohydrate metabolism</keyword>
<evidence type="ECO:0000256" key="6">
    <source>
        <dbReference type="ARBA" id="ARBA00022729"/>
    </source>
</evidence>
<evidence type="ECO:0000256" key="16">
    <source>
        <dbReference type="PIRSR" id="PIRSR001024-5"/>
    </source>
</evidence>
<reference evidence="18 19" key="1">
    <citation type="submission" date="2015-07" db="EMBL/GenBank/DDBJ databases">
        <title>Comparative genomics of the Sigatoka disease complex on banana suggests a link between parallel evolutionary changes in Pseudocercospora fijiensis and Pseudocercospora eumusae and increased virulence on the banana host.</title>
        <authorList>
            <person name="Chang T.-C."/>
            <person name="Salvucci A."/>
            <person name="Crous P.W."/>
            <person name="Stergiopoulos I."/>
        </authorList>
    </citation>
    <scope>NUCLEOTIDE SEQUENCE [LARGE SCALE GENOMIC DNA]</scope>
    <source>
        <strain evidence="18 19">CBS 114824</strain>
    </source>
</reference>
<feature type="disulfide bond" evidence="15">
    <location>
        <begin position="292"/>
        <end position="336"/>
    </location>
</feature>
<evidence type="ECO:0000313" key="19">
    <source>
        <dbReference type="Proteomes" id="UP000070133"/>
    </source>
</evidence>
<dbReference type="CDD" id="cd11319">
    <property type="entry name" value="AmyAc_euk_AmyA"/>
    <property type="match status" value="1"/>
</dbReference>
<evidence type="ECO:0000256" key="14">
    <source>
        <dbReference type="PIRSR" id="PIRSR001024-2"/>
    </source>
</evidence>
<protein>
    <recommendedName>
        <fullName evidence="4">alpha-amylase</fullName>
        <ecNumber evidence="4">3.2.1.1</ecNumber>
    </recommendedName>
</protein>
<keyword evidence="9 15" id="KW-1015">Disulfide bond</keyword>
<dbReference type="SUPFAM" id="SSF51011">
    <property type="entry name" value="Glycosyl hydrolase domain"/>
    <property type="match status" value="1"/>
</dbReference>
<feature type="active site" description="Nucleophile" evidence="13">
    <location>
        <position position="258"/>
    </location>
</feature>
<dbReference type="Pfam" id="PF00128">
    <property type="entry name" value="Alpha-amylase"/>
    <property type="match status" value="1"/>
</dbReference>
<accession>A0A139HKJ0</accession>
<dbReference type="STRING" id="321146.A0A139HKJ0"/>
<feature type="binding site" evidence="16">
    <location>
        <position position="134"/>
    </location>
    <ligand>
        <name>substrate</name>
    </ligand>
</feature>
<dbReference type="PIRSF" id="PIRSF001024">
    <property type="entry name" value="Alph-amyl_fung"/>
    <property type="match status" value="1"/>
</dbReference>
<dbReference type="GO" id="GO:0004556">
    <property type="term" value="F:alpha-amylase activity"/>
    <property type="evidence" value="ECO:0007669"/>
    <property type="project" value="UniProtKB-EC"/>
</dbReference>
<proteinExistence type="inferred from homology"/>
<feature type="disulfide bond" evidence="15">
    <location>
        <begin position="201"/>
        <end position="216"/>
    </location>
</feature>
<name>A0A139HKJ0_9PEZI</name>
<keyword evidence="7" id="KW-0378">Hydrolase</keyword>
<dbReference type="InterPro" id="IPR006047">
    <property type="entry name" value="GH13_cat_dom"/>
</dbReference>
<gene>
    <name evidence="18" type="ORF">AC578_641</name>
</gene>
<dbReference type="PANTHER" id="PTHR10357:SF215">
    <property type="entry name" value="ALPHA-AMYLASE 1"/>
    <property type="match status" value="1"/>
</dbReference>
<evidence type="ECO:0000256" key="12">
    <source>
        <dbReference type="ARBA" id="ARBA00023295"/>
    </source>
</evidence>
<keyword evidence="5" id="KW-0479">Metal-binding</keyword>
<feature type="disulfide bond" evidence="15">
    <location>
        <begin position="81"/>
        <end position="89"/>
    </location>
</feature>
<evidence type="ECO:0000256" key="15">
    <source>
        <dbReference type="PIRSR" id="PIRSR001024-4"/>
    </source>
</evidence>
<evidence type="ECO:0000256" key="1">
    <source>
        <dbReference type="ARBA" id="ARBA00000548"/>
    </source>
</evidence>
<evidence type="ECO:0000256" key="7">
    <source>
        <dbReference type="ARBA" id="ARBA00022801"/>
    </source>
</evidence>
<dbReference type="PANTHER" id="PTHR10357">
    <property type="entry name" value="ALPHA-AMYLASE FAMILY MEMBER"/>
    <property type="match status" value="1"/>
</dbReference>
<dbReference type="InterPro" id="IPR017853">
    <property type="entry name" value="GH"/>
</dbReference>
<keyword evidence="19" id="KW-1185">Reference proteome</keyword>
<feature type="domain" description="Glycosyl hydrolase family 13 catalytic" evidence="17">
    <location>
        <begin position="64"/>
        <end position="432"/>
    </location>
</feature>
<evidence type="ECO:0000259" key="17">
    <source>
        <dbReference type="SMART" id="SM00642"/>
    </source>
</evidence>
<dbReference type="Gene3D" id="3.20.20.80">
    <property type="entry name" value="Glycosidases"/>
    <property type="match status" value="1"/>
</dbReference>
<evidence type="ECO:0000256" key="8">
    <source>
        <dbReference type="ARBA" id="ARBA00022837"/>
    </source>
</evidence>
<comment type="cofactor">
    <cofactor evidence="2">
        <name>Ca(2+)</name>
        <dbReference type="ChEBI" id="CHEBI:29108"/>
    </cofactor>
</comment>
<dbReference type="AlphaFoldDB" id="A0A139HKJ0"/>
<keyword evidence="12" id="KW-0326">Glycosidase</keyword>
<dbReference type="FunFam" id="3.20.20.80:FF:000120">
    <property type="entry name" value="Alpha-amylase A"/>
    <property type="match status" value="1"/>
</dbReference>
<comment type="caution">
    <text evidence="18">The sequence shown here is derived from an EMBL/GenBank/DDBJ whole genome shotgun (WGS) entry which is preliminary data.</text>
</comment>
<dbReference type="Gene3D" id="2.60.40.1180">
    <property type="entry name" value="Golgi alpha-mannosidase II"/>
    <property type="match status" value="1"/>
</dbReference>
<evidence type="ECO:0000256" key="2">
    <source>
        <dbReference type="ARBA" id="ARBA00001913"/>
    </source>
</evidence>
<evidence type="ECO:0000256" key="4">
    <source>
        <dbReference type="ARBA" id="ARBA00012595"/>
    </source>
</evidence>
<feature type="site" description="Transition state stabilizer" evidence="14">
    <location>
        <position position="350"/>
    </location>
</feature>
<dbReference type="GO" id="GO:0005509">
    <property type="term" value="F:calcium ion binding"/>
    <property type="evidence" value="ECO:0007669"/>
    <property type="project" value="InterPro"/>
</dbReference>
<evidence type="ECO:0000256" key="10">
    <source>
        <dbReference type="ARBA" id="ARBA00023180"/>
    </source>
</evidence>
<evidence type="ECO:0000256" key="13">
    <source>
        <dbReference type="PIRSR" id="PIRSR001024-1"/>
    </source>
</evidence>
<feature type="disulfide bond" evidence="15">
    <location>
        <begin position="498"/>
        <end position="532"/>
    </location>
</feature>
<sequence>MQRLLYCSTTITIDYQVYHHYSNDKELSANMNLLDIISTLLALCLTRRALAASGSDWRSRRIYQVMTDRFARTDGSTTAACETGDGDWCGGTWAGLINRLDYIQNMGFDAIWISPITAQLQGLTFDGAAYHGYWQTNINEVEEHFGTAQDLQNLAAELHSRGMYLMVDIVVNHFAWQGAPDTVDYSTFVPFDSASYYHSYCTNKYDPNDLTNLEQCWMGSTNVPLPDLKTEASNVSSVWNSWAAEIVSTYSIDGFRIDSIMEVNTGFWSSFQSSAGIYSLGEAYNADSDVVCGYQDYLPGVFNYAMYFPLISAFSSTSGSMSNLADMINVVKAGGCADTSLLGTFSENHDQACRKHCNPRFAALNGDMALAKNVVTFTMLTDGIPVIYQGQEQHYNALGGSSTPYNREAVWLSGYNEEADLYVLLQMLNAARANAANQDSTYLTYQNYPIYTDSNVIAMRKGDMVTVLTNAGTSGSNHTLSLASGYDAGTEVTELVGCTTLTASDDGTLSVPMGAGLPKVYYPTASLGNGLCGVSGKRSIKTRSAKWRHHIEDV</sequence>
<keyword evidence="8" id="KW-0106">Calcium</keyword>
<evidence type="ECO:0000256" key="11">
    <source>
        <dbReference type="ARBA" id="ARBA00023277"/>
    </source>
</evidence>
<evidence type="ECO:0000256" key="3">
    <source>
        <dbReference type="ARBA" id="ARBA00008061"/>
    </source>
</evidence>
<dbReference type="SMART" id="SM00642">
    <property type="entry name" value="Aamy"/>
    <property type="match status" value="1"/>
</dbReference>
<dbReference type="OrthoDB" id="204980at2759"/>
<feature type="active site" description="Proton donor" evidence="13">
    <location>
        <position position="282"/>
    </location>
</feature>
<feature type="binding site" evidence="16">
    <location>
        <position position="173"/>
    </location>
    <ligand>
        <name>substrate</name>
    </ligand>
</feature>
<feature type="binding site" evidence="16">
    <location>
        <position position="350"/>
    </location>
    <ligand>
        <name>substrate</name>
    </ligand>
</feature>
<feature type="binding site" evidence="16">
    <location>
        <position position="407"/>
    </location>
    <ligand>
        <name>substrate</name>
    </ligand>
</feature>
<dbReference type="SUPFAM" id="SSF51445">
    <property type="entry name" value="(Trans)glycosidases"/>
    <property type="match status" value="1"/>
</dbReference>
<evidence type="ECO:0000313" key="18">
    <source>
        <dbReference type="EMBL" id="KXT02998.1"/>
    </source>
</evidence>
<comment type="similarity">
    <text evidence="3">Belongs to the glycosyl hydrolase 13 family.</text>
</comment>
<keyword evidence="6" id="KW-0732">Signal</keyword>
<dbReference type="GO" id="GO:0016052">
    <property type="term" value="P:carbohydrate catabolic process"/>
    <property type="evidence" value="ECO:0007669"/>
    <property type="project" value="InterPro"/>
</dbReference>